<evidence type="ECO:0000256" key="1">
    <source>
        <dbReference type="ARBA" id="ARBA00001947"/>
    </source>
</evidence>
<keyword evidence="4" id="KW-0645">Protease</keyword>
<comment type="caution">
    <text evidence="12">The sequence shown here is derived from an EMBL/GenBank/DDBJ whole genome shotgun (WGS) entry which is preliminary data.</text>
</comment>
<evidence type="ECO:0000256" key="4">
    <source>
        <dbReference type="ARBA" id="ARBA00022670"/>
    </source>
</evidence>
<reference evidence="12" key="1">
    <citation type="submission" date="2021-04" db="EMBL/GenBank/DDBJ databases">
        <authorList>
            <person name="Chebbi M.A.C M."/>
        </authorList>
    </citation>
    <scope>NUCLEOTIDE SEQUENCE</scope>
</reference>
<feature type="signal peptide" evidence="9">
    <location>
        <begin position="1"/>
        <end position="23"/>
    </location>
</feature>
<gene>
    <name evidence="12" type="ORF">HICCMSTLAB_LOCUS275</name>
</gene>
<dbReference type="Proteomes" id="UP000786811">
    <property type="component" value="Unassembled WGS sequence"/>
</dbReference>
<evidence type="ECO:0000256" key="7">
    <source>
        <dbReference type="ARBA" id="ARBA00022833"/>
    </source>
</evidence>
<sequence length="689" mass="79108">MKPQKSSVVYLIAALGFAGLVVPNHGAALTSPAKPGEHKCTSDECIVERLDTATHVMKFRDSNVNPCDNMYRFVCGKYDGTDVSHTPSAEIQMRNAIMNSFIGVVDALTSDFRPFKMIEELHDICTDDNARNQDSVNLMKGVIMHMGGWPLVDGDKWKEADFDWMNFSGESKKSGYPINYFVDFEPLLDVEEDGEKIMVFKAHPSPQFFKYAAEMMKTPEPYKEYIMTIAKLLGATGDISKDVDDLIEFQKKVQAIDADHDDKTDKKMSIADLQIEFPGIDWNTWASKTLIPFMDKGDEPVITIWNREAMKAFIKLMAETPKRVQANYAIWRMVQKSVSFLTPEFRKEQDKFWETIGYQEVSEETFCDDTAKFYMEEAMKYFFIDQFKNSAESMQNLVQDMKDSMVAMMKDCKHLDAEDKEKGSKVVSEMPVTLGSSTRFSDPKELEAFYAESEFHKNNFLQTLLNLNMFRIEIDYSKKLQKDLNFVNDQPEGLETPRNIHDHLFIPPEILDSPMFDNNRPMYMNYGAAGPNIGRELFVSVYQHTKLKDEDKQSTLMKQIKCFENMFGNFTNTDVKEDMDLGTMSTMMGQFIGLRSAYKAYKDYEAKNGAEAPLPEVPHTPEQLFWMAYVGQFCKANVDVEKEDDIEGIEMKMMEFIMQKMLAQIPEVAQDFSCPAGSKLNPETKCEWW</sequence>
<keyword evidence="6" id="KW-0378">Hydrolase</keyword>
<dbReference type="OrthoDB" id="7651858at2759"/>
<dbReference type="EMBL" id="CAJNRD030001114">
    <property type="protein sequence ID" value="CAG5073312.1"/>
    <property type="molecule type" value="Genomic_DNA"/>
</dbReference>
<evidence type="ECO:0000256" key="9">
    <source>
        <dbReference type="SAM" id="SignalP"/>
    </source>
</evidence>
<protein>
    <submittedName>
        <fullName evidence="12">Similar to Nep2: Neprilysin-2 (Drosophila melanogaster)</fullName>
    </submittedName>
</protein>
<dbReference type="SUPFAM" id="SSF55486">
    <property type="entry name" value="Metalloproteases ('zincins'), catalytic domain"/>
    <property type="match status" value="1"/>
</dbReference>
<dbReference type="Pfam" id="PF01431">
    <property type="entry name" value="Peptidase_M13"/>
    <property type="match status" value="1"/>
</dbReference>
<feature type="domain" description="Peptidase M13 N-terminal" evidence="11">
    <location>
        <begin position="66"/>
        <end position="424"/>
    </location>
</feature>
<evidence type="ECO:0000256" key="6">
    <source>
        <dbReference type="ARBA" id="ARBA00022801"/>
    </source>
</evidence>
<dbReference type="PANTHER" id="PTHR11733">
    <property type="entry name" value="ZINC METALLOPROTEASE FAMILY M13 NEPRILYSIN-RELATED"/>
    <property type="match status" value="1"/>
</dbReference>
<keyword evidence="7" id="KW-0862">Zinc</keyword>
<dbReference type="PANTHER" id="PTHR11733:SF240">
    <property type="entry name" value="GH14155P-RELATED"/>
    <property type="match status" value="1"/>
</dbReference>
<dbReference type="GO" id="GO:0046872">
    <property type="term" value="F:metal ion binding"/>
    <property type="evidence" value="ECO:0007669"/>
    <property type="project" value="UniProtKB-KW"/>
</dbReference>
<evidence type="ECO:0000259" key="11">
    <source>
        <dbReference type="Pfam" id="PF05649"/>
    </source>
</evidence>
<dbReference type="Pfam" id="PF05649">
    <property type="entry name" value="Peptidase_M13_N"/>
    <property type="match status" value="1"/>
</dbReference>
<dbReference type="Gene3D" id="1.10.1380.10">
    <property type="entry name" value="Neutral endopeptidase , domain2"/>
    <property type="match status" value="1"/>
</dbReference>
<proteinExistence type="inferred from homology"/>
<evidence type="ECO:0000256" key="3">
    <source>
        <dbReference type="ARBA" id="ARBA00007357"/>
    </source>
</evidence>
<keyword evidence="8" id="KW-0482">Metalloprotease</keyword>
<dbReference type="GO" id="GO:0004222">
    <property type="term" value="F:metalloendopeptidase activity"/>
    <property type="evidence" value="ECO:0007669"/>
    <property type="project" value="InterPro"/>
</dbReference>
<keyword evidence="9" id="KW-0732">Signal</keyword>
<name>A0A8J2EA13_COTCN</name>
<dbReference type="GO" id="GO:0016485">
    <property type="term" value="P:protein processing"/>
    <property type="evidence" value="ECO:0007669"/>
    <property type="project" value="TreeGrafter"/>
</dbReference>
<dbReference type="InterPro" id="IPR018497">
    <property type="entry name" value="Peptidase_M13_C"/>
</dbReference>
<dbReference type="Gene3D" id="3.40.390.10">
    <property type="entry name" value="Collagenase (Catalytic Domain)"/>
    <property type="match status" value="1"/>
</dbReference>
<keyword evidence="5" id="KW-0479">Metal-binding</keyword>
<feature type="domain" description="Peptidase M13 C-terminal" evidence="10">
    <location>
        <begin position="503"/>
        <end position="687"/>
    </location>
</feature>
<evidence type="ECO:0000256" key="5">
    <source>
        <dbReference type="ARBA" id="ARBA00022723"/>
    </source>
</evidence>
<accession>A0A8J2EA13</accession>
<dbReference type="CDD" id="cd08662">
    <property type="entry name" value="M13"/>
    <property type="match status" value="1"/>
</dbReference>
<evidence type="ECO:0000259" key="10">
    <source>
        <dbReference type="Pfam" id="PF01431"/>
    </source>
</evidence>
<comment type="cofactor">
    <cofactor evidence="1">
        <name>Zn(2+)</name>
        <dbReference type="ChEBI" id="CHEBI:29105"/>
    </cofactor>
</comment>
<evidence type="ECO:0000256" key="8">
    <source>
        <dbReference type="ARBA" id="ARBA00023049"/>
    </source>
</evidence>
<evidence type="ECO:0000256" key="2">
    <source>
        <dbReference type="ARBA" id="ARBA00004401"/>
    </source>
</evidence>
<evidence type="ECO:0000313" key="12">
    <source>
        <dbReference type="EMBL" id="CAG5073312.1"/>
    </source>
</evidence>
<feature type="chain" id="PRO_5035158983" evidence="9">
    <location>
        <begin position="24"/>
        <end position="689"/>
    </location>
</feature>
<comment type="subcellular location">
    <subcellularLocation>
        <location evidence="2">Cell membrane</location>
        <topology evidence="2">Single-pass type II membrane protein</topology>
    </subcellularLocation>
</comment>
<dbReference type="PROSITE" id="PS51885">
    <property type="entry name" value="NEPRILYSIN"/>
    <property type="match status" value="1"/>
</dbReference>
<dbReference type="InterPro" id="IPR000718">
    <property type="entry name" value="Peptidase_M13"/>
</dbReference>
<dbReference type="AlphaFoldDB" id="A0A8J2EA13"/>
<evidence type="ECO:0000313" key="13">
    <source>
        <dbReference type="Proteomes" id="UP000786811"/>
    </source>
</evidence>
<comment type="similarity">
    <text evidence="3">Belongs to the peptidase M13 family.</text>
</comment>
<organism evidence="12 13">
    <name type="scientific">Cotesia congregata</name>
    <name type="common">Parasitoid wasp</name>
    <name type="synonym">Apanteles congregatus</name>
    <dbReference type="NCBI Taxonomy" id="51543"/>
    <lineage>
        <taxon>Eukaryota</taxon>
        <taxon>Metazoa</taxon>
        <taxon>Ecdysozoa</taxon>
        <taxon>Arthropoda</taxon>
        <taxon>Hexapoda</taxon>
        <taxon>Insecta</taxon>
        <taxon>Pterygota</taxon>
        <taxon>Neoptera</taxon>
        <taxon>Endopterygota</taxon>
        <taxon>Hymenoptera</taxon>
        <taxon>Apocrita</taxon>
        <taxon>Ichneumonoidea</taxon>
        <taxon>Braconidae</taxon>
        <taxon>Microgastrinae</taxon>
        <taxon>Cotesia</taxon>
    </lineage>
</organism>
<dbReference type="GO" id="GO:0005886">
    <property type="term" value="C:plasma membrane"/>
    <property type="evidence" value="ECO:0007669"/>
    <property type="project" value="UniProtKB-SubCell"/>
</dbReference>
<dbReference type="InterPro" id="IPR042089">
    <property type="entry name" value="Peptidase_M13_dom_2"/>
</dbReference>
<keyword evidence="13" id="KW-1185">Reference proteome</keyword>
<dbReference type="InterPro" id="IPR024079">
    <property type="entry name" value="MetalloPept_cat_dom_sf"/>
</dbReference>
<dbReference type="InterPro" id="IPR008753">
    <property type="entry name" value="Peptidase_M13_N"/>
</dbReference>